<dbReference type="EMBL" id="BGZK01001218">
    <property type="protein sequence ID" value="GBP74682.1"/>
    <property type="molecule type" value="Genomic_DNA"/>
</dbReference>
<dbReference type="Proteomes" id="UP000299102">
    <property type="component" value="Unassembled WGS sequence"/>
</dbReference>
<accession>A0A4C1YIQ5</accession>
<evidence type="ECO:0000313" key="1">
    <source>
        <dbReference type="EMBL" id="GBP74682.1"/>
    </source>
</evidence>
<dbReference type="SUPFAM" id="SSF52087">
    <property type="entry name" value="CRAL/TRIO domain"/>
    <property type="match status" value="1"/>
</dbReference>
<organism evidence="1 2">
    <name type="scientific">Eumeta variegata</name>
    <name type="common">Bagworm moth</name>
    <name type="synonym">Eumeta japonica</name>
    <dbReference type="NCBI Taxonomy" id="151549"/>
    <lineage>
        <taxon>Eukaryota</taxon>
        <taxon>Metazoa</taxon>
        <taxon>Ecdysozoa</taxon>
        <taxon>Arthropoda</taxon>
        <taxon>Hexapoda</taxon>
        <taxon>Insecta</taxon>
        <taxon>Pterygota</taxon>
        <taxon>Neoptera</taxon>
        <taxon>Endopterygota</taxon>
        <taxon>Lepidoptera</taxon>
        <taxon>Glossata</taxon>
        <taxon>Ditrysia</taxon>
        <taxon>Tineoidea</taxon>
        <taxon>Psychidae</taxon>
        <taxon>Oiketicinae</taxon>
        <taxon>Eumeta</taxon>
    </lineage>
</organism>
<gene>
    <name evidence="1" type="ORF">EVAR_58948_1</name>
</gene>
<evidence type="ECO:0000313" key="2">
    <source>
        <dbReference type="Proteomes" id="UP000299102"/>
    </source>
</evidence>
<comment type="caution">
    <text evidence="1">The sequence shown here is derived from an EMBL/GenBank/DDBJ whole genome shotgun (WGS) entry which is preliminary data.</text>
</comment>
<evidence type="ECO:0008006" key="3">
    <source>
        <dbReference type="Google" id="ProtNLM"/>
    </source>
</evidence>
<dbReference type="PANTHER" id="PTHR10174">
    <property type="entry name" value="ALPHA-TOCOPHEROL TRANSFER PROTEIN-RELATED"/>
    <property type="match status" value="1"/>
</dbReference>
<dbReference type="STRING" id="151549.A0A4C1YIQ5"/>
<sequence length="137" mass="16096">MHPPYSSDLALFDFHLFRFLQNSLGSVRYQERTLKMVFLLKTVLSPKLAERIYVHSSYEDFHKHVFREVLPSDYGGDERPLTELHAQWVEELSSPSMAEYCIASDRFVTDESKRIDTSPYNEEYLAILGNFRQLNID</sequence>
<dbReference type="InterPro" id="IPR036865">
    <property type="entry name" value="CRAL-TRIO_dom_sf"/>
</dbReference>
<protein>
    <recommendedName>
        <fullName evidence="3">CRAL-TRIO domain-containing protein</fullName>
    </recommendedName>
</protein>
<reference evidence="1 2" key="1">
    <citation type="journal article" date="2019" name="Commun. Biol.">
        <title>The bagworm genome reveals a unique fibroin gene that provides high tensile strength.</title>
        <authorList>
            <person name="Kono N."/>
            <person name="Nakamura H."/>
            <person name="Ohtoshi R."/>
            <person name="Tomita M."/>
            <person name="Numata K."/>
            <person name="Arakawa K."/>
        </authorList>
    </citation>
    <scope>NUCLEOTIDE SEQUENCE [LARGE SCALE GENOMIC DNA]</scope>
</reference>
<dbReference type="GO" id="GO:0016020">
    <property type="term" value="C:membrane"/>
    <property type="evidence" value="ECO:0007669"/>
    <property type="project" value="TreeGrafter"/>
</dbReference>
<dbReference type="GO" id="GO:1902936">
    <property type="term" value="F:phosphatidylinositol bisphosphate binding"/>
    <property type="evidence" value="ECO:0007669"/>
    <property type="project" value="TreeGrafter"/>
</dbReference>
<dbReference type="AlphaFoldDB" id="A0A4C1YIQ5"/>
<keyword evidence="2" id="KW-1185">Reference proteome</keyword>
<name>A0A4C1YIQ5_EUMVA</name>
<proteinExistence type="predicted"/>
<dbReference type="PANTHER" id="PTHR10174:SF208">
    <property type="entry name" value="CRAL-TRIO DOMAIN-CONTAINING PROTEIN DDB_G0278031"/>
    <property type="match status" value="1"/>
</dbReference>
<dbReference type="OrthoDB" id="1434354at2759"/>
<dbReference type="Gene3D" id="3.40.525.10">
    <property type="entry name" value="CRAL-TRIO lipid binding domain"/>
    <property type="match status" value="1"/>
</dbReference>